<evidence type="ECO:0000256" key="4">
    <source>
        <dbReference type="ARBA" id="ARBA00023002"/>
    </source>
</evidence>
<evidence type="ECO:0000313" key="8">
    <source>
        <dbReference type="EMBL" id="PTB46811.1"/>
    </source>
</evidence>
<dbReference type="GO" id="GO:0004497">
    <property type="term" value="F:monooxygenase activity"/>
    <property type="evidence" value="ECO:0007669"/>
    <property type="project" value="UniProtKB-KW"/>
</dbReference>
<evidence type="ECO:0000256" key="1">
    <source>
        <dbReference type="ARBA" id="ARBA00007992"/>
    </source>
</evidence>
<comment type="similarity">
    <text evidence="1">Belongs to the paxM FAD-dependent monooxygenase family.</text>
</comment>
<evidence type="ECO:0000256" key="5">
    <source>
        <dbReference type="ARBA" id="ARBA00023033"/>
    </source>
</evidence>
<dbReference type="AlphaFoldDB" id="A0A2T3ZPT7"/>
<dbReference type="Pfam" id="PF01494">
    <property type="entry name" value="FAD_binding_3"/>
    <property type="match status" value="1"/>
</dbReference>
<dbReference type="InterPro" id="IPR002938">
    <property type="entry name" value="FAD-bd"/>
</dbReference>
<keyword evidence="6" id="KW-0732">Signal</keyword>
<keyword evidence="5" id="KW-0503">Monooxygenase</keyword>
<keyword evidence="4" id="KW-0560">Oxidoreductase</keyword>
<feature type="signal peptide" evidence="6">
    <location>
        <begin position="1"/>
        <end position="16"/>
    </location>
</feature>
<accession>A0A2T3ZPT7</accession>
<proteinExistence type="inferred from homology"/>
<keyword evidence="2" id="KW-0285">Flavoprotein</keyword>
<evidence type="ECO:0000256" key="2">
    <source>
        <dbReference type="ARBA" id="ARBA00022630"/>
    </source>
</evidence>
<dbReference type="SUPFAM" id="SSF54373">
    <property type="entry name" value="FAD-linked reductases, C-terminal domain"/>
    <property type="match status" value="1"/>
</dbReference>
<dbReference type="GO" id="GO:0071949">
    <property type="term" value="F:FAD binding"/>
    <property type="evidence" value="ECO:0007669"/>
    <property type="project" value="InterPro"/>
</dbReference>
<name>A0A2T3ZPT7_TRIA4</name>
<dbReference type="InterPro" id="IPR050493">
    <property type="entry name" value="FAD-dep_Monooxygenase_BioMet"/>
</dbReference>
<dbReference type="InterPro" id="IPR036188">
    <property type="entry name" value="FAD/NAD-bd_sf"/>
</dbReference>
<dbReference type="EMBL" id="KZ679256">
    <property type="protein sequence ID" value="PTB46811.1"/>
    <property type="molecule type" value="Genomic_DNA"/>
</dbReference>
<dbReference type="OrthoDB" id="5428495at2759"/>
<dbReference type="SUPFAM" id="SSF51905">
    <property type="entry name" value="FAD/NAD(P)-binding domain"/>
    <property type="match status" value="1"/>
</dbReference>
<dbReference type="STRING" id="1042311.A0A2T3ZPT7"/>
<evidence type="ECO:0000313" key="9">
    <source>
        <dbReference type="Proteomes" id="UP000240493"/>
    </source>
</evidence>
<gene>
    <name evidence="8" type="ORF">M441DRAFT_53510</name>
</gene>
<evidence type="ECO:0000259" key="7">
    <source>
        <dbReference type="Pfam" id="PF01494"/>
    </source>
</evidence>
<evidence type="ECO:0000256" key="6">
    <source>
        <dbReference type="SAM" id="SignalP"/>
    </source>
</evidence>
<keyword evidence="9" id="KW-1185">Reference proteome</keyword>
<dbReference type="Proteomes" id="UP000240493">
    <property type="component" value="Unassembled WGS sequence"/>
</dbReference>
<keyword evidence="3" id="KW-0274">FAD</keyword>
<feature type="domain" description="FAD-binding" evidence="7">
    <location>
        <begin position="2"/>
        <end position="327"/>
    </location>
</feature>
<dbReference type="PANTHER" id="PTHR13789">
    <property type="entry name" value="MONOOXYGENASE"/>
    <property type="match status" value="1"/>
</dbReference>
<evidence type="ECO:0000256" key="3">
    <source>
        <dbReference type="ARBA" id="ARBA00022827"/>
    </source>
</evidence>
<organism evidence="8 9">
    <name type="scientific">Trichoderma asperellum (strain ATCC 204424 / CBS 433.97 / NBRC 101777)</name>
    <dbReference type="NCBI Taxonomy" id="1042311"/>
    <lineage>
        <taxon>Eukaryota</taxon>
        <taxon>Fungi</taxon>
        <taxon>Dikarya</taxon>
        <taxon>Ascomycota</taxon>
        <taxon>Pezizomycotina</taxon>
        <taxon>Sordariomycetes</taxon>
        <taxon>Hypocreomycetidae</taxon>
        <taxon>Hypocreales</taxon>
        <taxon>Hypocreaceae</taxon>
        <taxon>Trichoderma</taxon>
    </lineage>
</organism>
<feature type="chain" id="PRO_5015647778" description="FAD-binding domain-containing protein" evidence="6">
    <location>
        <begin position="17"/>
        <end position="458"/>
    </location>
</feature>
<protein>
    <recommendedName>
        <fullName evidence="7">FAD-binding domain-containing protein</fullName>
    </recommendedName>
</protein>
<sequence length="458" mass="49458">MNIIVVGAGIAGLSLAIALGQSGHQVTILDAAPQLAELGAGVQMTPQALRYLFQWGLKEDLLAESIIPENLHVWDGSSGNLLGHVRIREMESQYGAPYIVVHRAVLHNILHRHAIKAGGQLLLDSNVVEYDFANGAVQLLNGKRLTADLVVAADGINSLARSQLLGNKNPGSLPTGWAAFRMTTEVSKLKADPTTSSLVDLQSRSSNFWVAPQISCMTYLIKDATLLNIVLTHRDDVNTKDLTSNECKEIVRDLFKDFEPRVQRILDLSTPKIANYPVYAVPPLPSWAHESGRFVLMGDAAHAMAFYMSMGVSIAVEDAAALAAALDLACPPGSSFSLSSEADGRGLKHALHAFETVRKPRAEAVQEASLHGGDSLHTSSKEERGVLYEALGHSHRDEIWPLEIDTGGGNFVQRCKSTGQRLGPGGITDKGTRDWCYNYDAIGAVEKYFKSSAAETLA</sequence>
<dbReference type="PANTHER" id="PTHR13789:SF147">
    <property type="entry name" value="PUTATIVE (AFU_ORTHOLOGUE AFUA_2G01950)-RELATED"/>
    <property type="match status" value="1"/>
</dbReference>
<dbReference type="Gene3D" id="3.50.50.60">
    <property type="entry name" value="FAD/NAD(P)-binding domain"/>
    <property type="match status" value="1"/>
</dbReference>
<dbReference type="PRINTS" id="PR00420">
    <property type="entry name" value="RNGMNOXGNASE"/>
</dbReference>
<reference evidence="8 9" key="1">
    <citation type="submission" date="2016-07" db="EMBL/GenBank/DDBJ databases">
        <title>Multiple horizontal gene transfer events from other fungi enriched the ability of initially mycotrophic Trichoderma (Ascomycota) to feed on dead plant biomass.</title>
        <authorList>
            <consortium name="DOE Joint Genome Institute"/>
            <person name="Aerts A."/>
            <person name="Atanasova L."/>
            <person name="Chenthamara K."/>
            <person name="Zhang J."/>
            <person name="Grujic M."/>
            <person name="Henrissat B."/>
            <person name="Kuo A."/>
            <person name="Salamov A."/>
            <person name="Lipzen A."/>
            <person name="Labutti K."/>
            <person name="Barry K."/>
            <person name="Miao Y."/>
            <person name="Rahimi M.J."/>
            <person name="Shen Q."/>
            <person name="Grigoriev I.V."/>
            <person name="Kubicek C.P."/>
            <person name="Druzhinina I.S."/>
        </authorList>
    </citation>
    <scope>NUCLEOTIDE SEQUENCE [LARGE SCALE GENOMIC DNA]</scope>
    <source>
        <strain evidence="8 9">CBS 433.97</strain>
    </source>
</reference>